<dbReference type="Gene3D" id="3.40.50.300">
    <property type="entry name" value="P-loop containing nucleotide triphosphate hydrolases"/>
    <property type="match status" value="1"/>
</dbReference>
<evidence type="ECO:0000256" key="1">
    <source>
        <dbReference type="ARBA" id="ARBA00022490"/>
    </source>
</evidence>
<dbReference type="InterPro" id="IPR004472">
    <property type="entry name" value="DTB_synth_BioD"/>
</dbReference>
<evidence type="ECO:0000256" key="2">
    <source>
        <dbReference type="ARBA" id="ARBA00022598"/>
    </source>
</evidence>
<keyword evidence="3 9" id="KW-0479">Metal-binding</keyword>
<dbReference type="PANTHER" id="PTHR43210:SF2">
    <property type="entry name" value="ATP-DEPENDENT DETHIOBIOTIN SYNTHETASE BIOD 2"/>
    <property type="match status" value="1"/>
</dbReference>
<dbReference type="Pfam" id="PF13500">
    <property type="entry name" value="AAA_26"/>
    <property type="match status" value="1"/>
</dbReference>
<feature type="binding site" evidence="9">
    <location>
        <begin position="116"/>
        <end position="119"/>
    </location>
    <ligand>
        <name>ATP</name>
        <dbReference type="ChEBI" id="CHEBI:30616"/>
    </ligand>
</feature>
<keyword evidence="6 9" id="KW-0067">ATP-binding</keyword>
<feature type="binding site" evidence="9">
    <location>
        <position position="17"/>
    </location>
    <ligand>
        <name>Mg(2+)</name>
        <dbReference type="ChEBI" id="CHEBI:18420"/>
    </ligand>
</feature>
<evidence type="ECO:0000256" key="7">
    <source>
        <dbReference type="ARBA" id="ARBA00022842"/>
    </source>
</evidence>
<comment type="similarity">
    <text evidence="9">Belongs to the dethiobiotin synthetase family.</text>
</comment>
<gene>
    <name evidence="9" type="primary">bioD</name>
    <name evidence="10" type="ORF">J2S06_001379</name>
</gene>
<feature type="binding site" evidence="9">
    <location>
        <position position="55"/>
    </location>
    <ligand>
        <name>Mg(2+)</name>
        <dbReference type="ChEBI" id="CHEBI:18420"/>
    </ligand>
</feature>
<evidence type="ECO:0000313" key="11">
    <source>
        <dbReference type="Proteomes" id="UP001225646"/>
    </source>
</evidence>
<keyword evidence="5 9" id="KW-0093">Biotin biosynthesis</keyword>
<name>A0ABT9VMV7_9BACI</name>
<comment type="catalytic activity">
    <reaction evidence="9">
        <text>(7R,8S)-7,8-diammoniononanoate + CO2 + ATP = (4R,5S)-dethiobiotin + ADP + phosphate + 3 H(+)</text>
        <dbReference type="Rhea" id="RHEA:15805"/>
        <dbReference type="ChEBI" id="CHEBI:15378"/>
        <dbReference type="ChEBI" id="CHEBI:16526"/>
        <dbReference type="ChEBI" id="CHEBI:30616"/>
        <dbReference type="ChEBI" id="CHEBI:43474"/>
        <dbReference type="ChEBI" id="CHEBI:149469"/>
        <dbReference type="ChEBI" id="CHEBI:149473"/>
        <dbReference type="ChEBI" id="CHEBI:456216"/>
        <dbReference type="EC" id="6.3.3.3"/>
    </reaction>
</comment>
<comment type="cofactor">
    <cofactor evidence="9">
        <name>Mg(2+)</name>
        <dbReference type="ChEBI" id="CHEBI:18420"/>
    </cofactor>
</comment>
<comment type="subcellular location">
    <subcellularLocation>
        <location evidence="9">Cytoplasm</location>
    </subcellularLocation>
</comment>
<dbReference type="Proteomes" id="UP001225646">
    <property type="component" value="Unassembled WGS sequence"/>
</dbReference>
<organism evidence="10 11">
    <name type="scientific">Aeribacillus alveayuensis</name>
    <dbReference type="NCBI Taxonomy" id="279215"/>
    <lineage>
        <taxon>Bacteria</taxon>
        <taxon>Bacillati</taxon>
        <taxon>Bacillota</taxon>
        <taxon>Bacilli</taxon>
        <taxon>Bacillales</taxon>
        <taxon>Bacillaceae</taxon>
        <taxon>Aeribacillus</taxon>
    </lineage>
</organism>
<sequence>MGQGIFITGTGTEIGKTYVTKFLTKALIQSGFRVAPYKPIQTGCVWKDGELKAEDVESYIQTANLSYGQKDLCTYFFEKPASPHLAAHLENVRIDVNRMKQHYDCLQKEHDIVLVEGAGGLAVPIMEENEMYMTKDIIQMLNIPLIVVVPPHLGSINHTLLTVEYAKANRLSILGIVFNKVSSHPDIIEKDNMRVIEKLTNLPILGKVPEDGGEIDDVLKWFYIEKILNIENNPVL</sequence>
<dbReference type="SUPFAM" id="SSF52540">
    <property type="entry name" value="P-loop containing nucleoside triphosphate hydrolases"/>
    <property type="match status" value="1"/>
</dbReference>
<dbReference type="RefSeq" id="WP_419151774.1">
    <property type="nucleotide sequence ID" value="NZ_JAUSTR010000003.1"/>
</dbReference>
<evidence type="ECO:0000256" key="8">
    <source>
        <dbReference type="ARBA" id="ARBA00047386"/>
    </source>
</evidence>
<keyword evidence="2 9" id="KW-0436">Ligase</keyword>
<feature type="binding site" evidence="9">
    <location>
        <position position="42"/>
    </location>
    <ligand>
        <name>substrate</name>
    </ligand>
</feature>
<feature type="binding site" evidence="9">
    <location>
        <position position="55"/>
    </location>
    <ligand>
        <name>ATP</name>
        <dbReference type="ChEBI" id="CHEBI:30616"/>
    </ligand>
</feature>
<reference evidence="10 11" key="1">
    <citation type="submission" date="2023-07" db="EMBL/GenBank/DDBJ databases">
        <title>Genomic Encyclopedia of Type Strains, Phase IV (KMG-IV): sequencing the most valuable type-strain genomes for metagenomic binning, comparative biology and taxonomic classification.</title>
        <authorList>
            <person name="Goeker M."/>
        </authorList>
    </citation>
    <scope>NUCLEOTIDE SEQUENCE [LARGE SCALE GENOMIC DNA]</scope>
    <source>
        <strain evidence="10 11">DSM 19092</strain>
    </source>
</reference>
<comment type="catalytic activity">
    <reaction evidence="8">
        <text>(7R,8S)-8-amino-7-(carboxyamino)nonanoate + ATP = (4R,5S)-dethiobiotin + ADP + phosphate + H(+)</text>
        <dbReference type="Rhea" id="RHEA:63684"/>
        <dbReference type="ChEBI" id="CHEBI:15378"/>
        <dbReference type="ChEBI" id="CHEBI:30616"/>
        <dbReference type="ChEBI" id="CHEBI:43474"/>
        <dbReference type="ChEBI" id="CHEBI:149470"/>
        <dbReference type="ChEBI" id="CHEBI:149473"/>
        <dbReference type="ChEBI" id="CHEBI:456216"/>
    </reaction>
</comment>
<dbReference type="EMBL" id="JAUSTR010000003">
    <property type="protein sequence ID" value="MDQ0162303.1"/>
    <property type="molecule type" value="Genomic_DNA"/>
</dbReference>
<evidence type="ECO:0000256" key="4">
    <source>
        <dbReference type="ARBA" id="ARBA00022741"/>
    </source>
</evidence>
<comment type="subunit">
    <text evidence="9">Homodimer.</text>
</comment>
<evidence type="ECO:0000313" key="10">
    <source>
        <dbReference type="EMBL" id="MDQ0162303.1"/>
    </source>
</evidence>
<evidence type="ECO:0000256" key="5">
    <source>
        <dbReference type="ARBA" id="ARBA00022756"/>
    </source>
</evidence>
<comment type="caution">
    <text evidence="9">Lacks conserved residue(s) required for the propagation of feature annotation.</text>
</comment>
<comment type="function">
    <text evidence="9">Catalyzes a mechanistically unusual reaction, the ATP-dependent insertion of CO2 between the N7 and N8 nitrogen atoms of 7,8-diaminopelargonic acid (DAPA, also called 7,8-diammoniononanoate) to form a ureido ring.</text>
</comment>
<dbReference type="HAMAP" id="MF_00336">
    <property type="entry name" value="BioD"/>
    <property type="match status" value="1"/>
</dbReference>
<proteinExistence type="inferred from homology"/>
<dbReference type="NCBIfam" id="TIGR00347">
    <property type="entry name" value="bioD"/>
    <property type="match status" value="1"/>
</dbReference>
<evidence type="ECO:0000256" key="3">
    <source>
        <dbReference type="ARBA" id="ARBA00022723"/>
    </source>
</evidence>
<keyword evidence="11" id="KW-1185">Reference proteome</keyword>
<comment type="caution">
    <text evidence="10">The sequence shown here is derived from an EMBL/GenBank/DDBJ whole genome shotgun (WGS) entry which is preliminary data.</text>
</comment>
<feature type="binding site" evidence="9">
    <location>
        <begin position="13"/>
        <end position="18"/>
    </location>
    <ligand>
        <name>ATP</name>
        <dbReference type="ChEBI" id="CHEBI:30616"/>
    </ligand>
</feature>
<feature type="binding site" evidence="9">
    <location>
        <position position="210"/>
    </location>
    <ligand>
        <name>ATP</name>
        <dbReference type="ChEBI" id="CHEBI:30616"/>
    </ligand>
</feature>
<dbReference type="InterPro" id="IPR027417">
    <property type="entry name" value="P-loop_NTPase"/>
</dbReference>
<dbReference type="PIRSF" id="PIRSF006755">
    <property type="entry name" value="DTB_synth"/>
    <property type="match status" value="1"/>
</dbReference>
<dbReference type="GO" id="GO:0004141">
    <property type="term" value="F:dethiobiotin synthase activity"/>
    <property type="evidence" value="ECO:0007669"/>
    <property type="project" value="UniProtKB-EC"/>
</dbReference>
<dbReference type="CDD" id="cd03109">
    <property type="entry name" value="DTBS"/>
    <property type="match status" value="1"/>
</dbReference>
<feature type="binding site" evidence="9">
    <location>
        <position position="116"/>
    </location>
    <ligand>
        <name>Mg(2+)</name>
        <dbReference type="ChEBI" id="CHEBI:18420"/>
    </ligand>
</feature>
<protein>
    <recommendedName>
        <fullName evidence="9">ATP-dependent dethiobiotin synthetase BioD</fullName>
        <ecNumber evidence="9">6.3.3.3</ecNumber>
    </recommendedName>
    <alternativeName>
        <fullName evidence="9">DTB synthetase</fullName>
        <shortName evidence="9">DTBS</shortName>
    </alternativeName>
    <alternativeName>
        <fullName evidence="9">Dethiobiotin synthase</fullName>
    </alternativeName>
</protein>
<feature type="active site" evidence="9">
    <location>
        <position position="38"/>
    </location>
</feature>
<evidence type="ECO:0000256" key="9">
    <source>
        <dbReference type="HAMAP-Rule" id="MF_00336"/>
    </source>
</evidence>
<dbReference type="EC" id="6.3.3.3" evidence="9"/>
<keyword evidence="7 9" id="KW-0460">Magnesium</keyword>
<evidence type="ECO:0000256" key="6">
    <source>
        <dbReference type="ARBA" id="ARBA00022840"/>
    </source>
</evidence>
<accession>A0ABT9VMV7</accession>
<dbReference type="PANTHER" id="PTHR43210">
    <property type="entry name" value="DETHIOBIOTIN SYNTHETASE"/>
    <property type="match status" value="1"/>
</dbReference>
<feature type="binding site" evidence="9">
    <location>
        <begin position="179"/>
        <end position="180"/>
    </location>
    <ligand>
        <name>ATP</name>
        <dbReference type="ChEBI" id="CHEBI:30616"/>
    </ligand>
</feature>
<comment type="pathway">
    <text evidence="9">Cofactor biosynthesis; biotin biosynthesis; biotin from 7,8-diaminononanoate: step 1/2.</text>
</comment>
<keyword evidence="1 9" id="KW-0963">Cytoplasm</keyword>
<keyword evidence="4 9" id="KW-0547">Nucleotide-binding</keyword>